<proteinExistence type="predicted"/>
<evidence type="ECO:0000313" key="3">
    <source>
        <dbReference type="Proteomes" id="UP000000740"/>
    </source>
</evidence>
<dbReference type="eggNOG" id="arCOG11457">
    <property type="taxonomic scope" value="Archaea"/>
</dbReference>
<keyword evidence="3" id="KW-1185">Reference proteome</keyword>
<reference evidence="2 3" key="1">
    <citation type="journal article" date="2016" name="Stand. Genomic Sci.">
        <title>Complete genome sequence of the Antarctic Halorubrum lacusprofundi type strain ACAM 34.</title>
        <authorList>
            <person name="Anderson I.J."/>
            <person name="DasSarma P."/>
            <person name="Lucas S."/>
            <person name="Copeland A."/>
            <person name="Lapidus A."/>
            <person name="Del Rio T.G."/>
            <person name="Tice H."/>
            <person name="Dalin E."/>
            <person name="Bruce D.C."/>
            <person name="Goodwin L."/>
            <person name="Pitluck S."/>
            <person name="Sims D."/>
            <person name="Brettin T.S."/>
            <person name="Detter J.C."/>
            <person name="Han C.S."/>
            <person name="Larimer F."/>
            <person name="Hauser L."/>
            <person name="Land M."/>
            <person name="Ivanova N."/>
            <person name="Richardson P."/>
            <person name="Cavicchioli R."/>
            <person name="DasSarma S."/>
            <person name="Woese C.R."/>
            <person name="Kyrpides N.C."/>
        </authorList>
    </citation>
    <scope>NUCLEOTIDE SEQUENCE [LARGE SCALE GENOMIC DNA]</scope>
    <source>
        <strain evidence="3">ATCC 49239 / DSM 5036 / JCM 8891 / ACAM 34</strain>
    </source>
</reference>
<sequence length="79" mass="8955">MSIRRNLFISHTSVRNVKPKAERRCHLLLAVSLVLLTVGIGYDLVFGTKLADFMVIIAGLLFGWIAFLYCLGSTELWRE</sequence>
<dbReference type="KEGG" id="hla:Hlac_2211"/>
<dbReference type="EMBL" id="CP001365">
    <property type="protein sequence ID" value="ACM57788.1"/>
    <property type="molecule type" value="Genomic_DNA"/>
</dbReference>
<evidence type="ECO:0000313" key="2">
    <source>
        <dbReference type="EMBL" id="ACM57788.1"/>
    </source>
</evidence>
<protein>
    <submittedName>
        <fullName evidence="2">Uncharacterized protein</fullName>
    </submittedName>
</protein>
<dbReference type="AlphaFoldDB" id="B9LRR4"/>
<evidence type="ECO:0000256" key="1">
    <source>
        <dbReference type="SAM" id="Phobius"/>
    </source>
</evidence>
<accession>B9LRR4</accession>
<gene>
    <name evidence="2" type="ordered locus">Hlac_2211</name>
</gene>
<keyword evidence="1" id="KW-1133">Transmembrane helix</keyword>
<keyword evidence="1" id="KW-0472">Membrane</keyword>
<dbReference type="Proteomes" id="UP000000740">
    <property type="component" value="Chromosome 1"/>
</dbReference>
<feature type="transmembrane region" description="Helical" evidence="1">
    <location>
        <begin position="51"/>
        <end position="71"/>
    </location>
</feature>
<organism evidence="2 3">
    <name type="scientific">Halorubrum lacusprofundi (strain ATCC 49239 / DSM 5036 / JCM 8891 / ACAM 34)</name>
    <dbReference type="NCBI Taxonomy" id="416348"/>
    <lineage>
        <taxon>Archaea</taxon>
        <taxon>Methanobacteriati</taxon>
        <taxon>Methanobacteriota</taxon>
        <taxon>Stenosarchaea group</taxon>
        <taxon>Halobacteria</taxon>
        <taxon>Halobacteriales</taxon>
        <taxon>Haloferacaceae</taxon>
        <taxon>Halorubrum</taxon>
    </lineage>
</organism>
<dbReference type="HOGENOM" id="CLU_196452_0_0_2"/>
<name>B9LRR4_HALLT</name>
<keyword evidence="1" id="KW-0812">Transmembrane</keyword>